<evidence type="ECO:0000256" key="4">
    <source>
        <dbReference type="ARBA" id="ARBA00023002"/>
    </source>
</evidence>
<keyword evidence="2" id="KW-0349">Heme</keyword>
<dbReference type="Pfam" id="PF00067">
    <property type="entry name" value="p450"/>
    <property type="match status" value="2"/>
</dbReference>
<evidence type="ECO:0000256" key="1">
    <source>
        <dbReference type="ARBA" id="ARBA00010617"/>
    </source>
</evidence>
<dbReference type="GO" id="GO:0005506">
    <property type="term" value="F:iron ion binding"/>
    <property type="evidence" value="ECO:0007669"/>
    <property type="project" value="InterPro"/>
</dbReference>
<reference evidence="6" key="1">
    <citation type="journal article" date="2023" name="Plant J.">
        <title>The genome of the king protea, Protea cynaroides.</title>
        <authorList>
            <person name="Chang J."/>
            <person name="Duong T.A."/>
            <person name="Schoeman C."/>
            <person name="Ma X."/>
            <person name="Roodt D."/>
            <person name="Barker N."/>
            <person name="Li Z."/>
            <person name="Van de Peer Y."/>
            <person name="Mizrachi E."/>
        </authorList>
    </citation>
    <scope>NUCLEOTIDE SEQUENCE</scope>
    <source>
        <tissue evidence="6">Young leaves</tissue>
    </source>
</reference>
<dbReference type="GO" id="GO:0004497">
    <property type="term" value="F:monooxygenase activity"/>
    <property type="evidence" value="ECO:0007669"/>
    <property type="project" value="InterPro"/>
</dbReference>
<accession>A0A9Q0KXD0</accession>
<comment type="similarity">
    <text evidence="1">Belongs to the cytochrome P450 family.</text>
</comment>
<dbReference type="InterPro" id="IPR036396">
    <property type="entry name" value="Cyt_P450_sf"/>
</dbReference>
<proteinExistence type="inferred from homology"/>
<dbReference type="InterPro" id="IPR002401">
    <property type="entry name" value="Cyt_P450_E_grp-I"/>
</dbReference>
<keyword evidence="4" id="KW-0560">Oxidoreductase</keyword>
<organism evidence="6 7">
    <name type="scientific">Protea cynaroides</name>
    <dbReference type="NCBI Taxonomy" id="273540"/>
    <lineage>
        <taxon>Eukaryota</taxon>
        <taxon>Viridiplantae</taxon>
        <taxon>Streptophyta</taxon>
        <taxon>Embryophyta</taxon>
        <taxon>Tracheophyta</taxon>
        <taxon>Spermatophyta</taxon>
        <taxon>Magnoliopsida</taxon>
        <taxon>Proteales</taxon>
        <taxon>Proteaceae</taxon>
        <taxon>Protea</taxon>
    </lineage>
</organism>
<dbReference type="PANTHER" id="PTHR47944:SF4">
    <property type="entry name" value="OS09G0441700 PROTEIN"/>
    <property type="match status" value="1"/>
</dbReference>
<evidence type="ECO:0008006" key="8">
    <source>
        <dbReference type="Google" id="ProtNLM"/>
    </source>
</evidence>
<evidence type="ECO:0000256" key="5">
    <source>
        <dbReference type="ARBA" id="ARBA00023004"/>
    </source>
</evidence>
<dbReference type="GO" id="GO:0044550">
    <property type="term" value="P:secondary metabolite biosynthetic process"/>
    <property type="evidence" value="ECO:0007669"/>
    <property type="project" value="UniProtKB-ARBA"/>
</dbReference>
<evidence type="ECO:0000256" key="2">
    <source>
        <dbReference type="ARBA" id="ARBA00022617"/>
    </source>
</evidence>
<gene>
    <name evidence="6" type="ORF">NE237_009217</name>
</gene>
<dbReference type="PRINTS" id="PR00463">
    <property type="entry name" value="EP450I"/>
</dbReference>
<evidence type="ECO:0000313" key="6">
    <source>
        <dbReference type="EMBL" id="KAJ4978437.1"/>
    </source>
</evidence>
<dbReference type="GO" id="GO:0020037">
    <property type="term" value="F:heme binding"/>
    <property type="evidence" value="ECO:0007669"/>
    <property type="project" value="InterPro"/>
</dbReference>
<keyword evidence="7" id="KW-1185">Reference proteome</keyword>
<dbReference type="InterPro" id="IPR001128">
    <property type="entry name" value="Cyt_P450"/>
</dbReference>
<dbReference type="Gene3D" id="1.10.630.10">
    <property type="entry name" value="Cytochrome P450"/>
    <property type="match status" value="2"/>
</dbReference>
<comment type="caution">
    <text evidence="6">The sequence shown here is derived from an EMBL/GenBank/DDBJ whole genome shotgun (WGS) entry which is preliminary data.</text>
</comment>
<protein>
    <recommendedName>
        <fullName evidence="8">Cytochrome P450</fullName>
    </recommendedName>
</protein>
<dbReference type="PANTHER" id="PTHR47944">
    <property type="entry name" value="CYTOCHROME P450 98A9"/>
    <property type="match status" value="1"/>
</dbReference>
<dbReference type="Proteomes" id="UP001141806">
    <property type="component" value="Unassembled WGS sequence"/>
</dbReference>
<evidence type="ECO:0000313" key="7">
    <source>
        <dbReference type="Proteomes" id="UP001141806"/>
    </source>
</evidence>
<dbReference type="AlphaFoldDB" id="A0A9Q0KXD0"/>
<sequence>MNTNIACIRLGNIHVIPVACPKLACEFLRKHYSVFAFRPITMASQSLSRGFLTVGKMRKLMASQTISLARLRWLHDKRIEEADNLVRYIYNKCSNNIGGGAVLDVRVLGWQYVGNVIKRFLFNKRYFGKGRADGGRGVEEKKHIDAVFRGLSLLFAFCISDYLPWLRWLDLDGHQRIVKEALGVFNKYHDPVIDERLQELRDGKEGWRDDHLKREPQDLFDVFILLKDDKGKPLLSTKEIRAQAVRLVQEFDFHKLNYVKACGNPPGFIHSPPSTSHTLLLSRIGLGRNHKVWDEPLKFKQERHLKDGLDVDPVESELRFISFSTGKLGCMGVGLGSAMTIMLLARLLQGFSWEVPPVESSINQTAESADNLFLAQPLRALAKPRLPNHVYPAN</sequence>
<keyword evidence="5" id="KW-0408">Iron</keyword>
<evidence type="ECO:0000256" key="3">
    <source>
        <dbReference type="ARBA" id="ARBA00022723"/>
    </source>
</evidence>
<keyword evidence="3" id="KW-0479">Metal-binding</keyword>
<dbReference type="EMBL" id="JAMYWD010000002">
    <property type="protein sequence ID" value="KAJ4978437.1"/>
    <property type="molecule type" value="Genomic_DNA"/>
</dbReference>
<name>A0A9Q0KXD0_9MAGN</name>
<dbReference type="OrthoDB" id="2789670at2759"/>
<dbReference type="GO" id="GO:0016705">
    <property type="term" value="F:oxidoreductase activity, acting on paired donors, with incorporation or reduction of molecular oxygen"/>
    <property type="evidence" value="ECO:0007669"/>
    <property type="project" value="InterPro"/>
</dbReference>
<dbReference type="SUPFAM" id="SSF48264">
    <property type="entry name" value="Cytochrome P450"/>
    <property type="match status" value="1"/>
</dbReference>